<dbReference type="SUPFAM" id="SSF51556">
    <property type="entry name" value="Metallo-dependent hydrolases"/>
    <property type="match status" value="1"/>
</dbReference>
<gene>
    <name evidence="3" type="ORF">GCM10023205_32210</name>
</gene>
<feature type="domain" description="Amidohydrolase-related" evidence="2">
    <location>
        <begin position="127"/>
        <end position="382"/>
    </location>
</feature>
<proteinExistence type="predicted"/>
<evidence type="ECO:0000313" key="3">
    <source>
        <dbReference type="EMBL" id="GAA4965419.1"/>
    </source>
</evidence>
<accession>A0ABP9HA85</accession>
<dbReference type="EMBL" id="BAABHS010000010">
    <property type="protein sequence ID" value="GAA4965419.1"/>
    <property type="molecule type" value="Genomic_DNA"/>
</dbReference>
<dbReference type="RefSeq" id="WP_345676160.1">
    <property type="nucleotide sequence ID" value="NZ_BAABHS010000010.1"/>
</dbReference>
<dbReference type="PANTHER" id="PTHR21240:SF28">
    <property type="entry name" value="ISO-OROTATE DECARBOXYLASE (EUROFUNG)"/>
    <property type="match status" value="1"/>
</dbReference>
<evidence type="ECO:0000256" key="1">
    <source>
        <dbReference type="ARBA" id="ARBA00023239"/>
    </source>
</evidence>
<evidence type="ECO:0000259" key="2">
    <source>
        <dbReference type="Pfam" id="PF04909"/>
    </source>
</evidence>
<dbReference type="Proteomes" id="UP001500466">
    <property type="component" value="Unassembled WGS sequence"/>
</dbReference>
<keyword evidence="1" id="KW-0456">Lyase</keyword>
<dbReference type="InterPro" id="IPR032465">
    <property type="entry name" value="ACMSD"/>
</dbReference>
<dbReference type="Gene3D" id="3.20.20.140">
    <property type="entry name" value="Metal-dependent hydrolases"/>
    <property type="match status" value="1"/>
</dbReference>
<evidence type="ECO:0000313" key="4">
    <source>
        <dbReference type="Proteomes" id="UP001500466"/>
    </source>
</evidence>
<sequence length="391" mass="43437">MAGPTAPNGLPDDVWIVSSDSHIIEPPDLWTAAAPDDTELPRVVREADGDWWYVAGRKTMSFLGIQPGDRFERHADELRTSAVFEDVRDSAYDPARYLAENETDGIWGSVLYPSQGLVLYAVPDSAVLTRAARIYNDWLAAFCAHDPARLKGIAMLNTDDPAEAAAELRRAHGLGLSGAMIPVRTPVWNPYRSPAFEPLWEAAADLGMPLSLHVGTDRADPRTGEFFLDVKEVPPSAFVNKDQQVRAALGDLILSGVFERHPRLRVGTVEHELSWLPFFLDQMDYTYTDRPPRGAWHRFADPDTRPSHYWHSNCFASFQEDALGIRNRDVIGTDTLMFGSDYPHTESTFPRSRTMLGGMLTDVPTDEATRIAQQNVADLYGFTAPPRPAAG</sequence>
<keyword evidence="4" id="KW-1185">Reference proteome</keyword>
<protein>
    <submittedName>
        <fullName evidence="3">Amidohydrolase family protein</fullName>
    </submittedName>
</protein>
<organism evidence="3 4">
    <name type="scientific">Yinghuangia aomiensis</name>
    <dbReference type="NCBI Taxonomy" id="676205"/>
    <lineage>
        <taxon>Bacteria</taxon>
        <taxon>Bacillati</taxon>
        <taxon>Actinomycetota</taxon>
        <taxon>Actinomycetes</taxon>
        <taxon>Kitasatosporales</taxon>
        <taxon>Streptomycetaceae</taxon>
        <taxon>Yinghuangia</taxon>
    </lineage>
</organism>
<dbReference type="Pfam" id="PF04909">
    <property type="entry name" value="Amidohydro_2"/>
    <property type="match status" value="1"/>
</dbReference>
<reference evidence="4" key="1">
    <citation type="journal article" date="2019" name="Int. J. Syst. Evol. Microbiol.">
        <title>The Global Catalogue of Microorganisms (GCM) 10K type strain sequencing project: providing services to taxonomists for standard genome sequencing and annotation.</title>
        <authorList>
            <consortium name="The Broad Institute Genomics Platform"/>
            <consortium name="The Broad Institute Genome Sequencing Center for Infectious Disease"/>
            <person name="Wu L."/>
            <person name="Ma J."/>
        </authorList>
    </citation>
    <scope>NUCLEOTIDE SEQUENCE [LARGE SCALE GENOMIC DNA]</scope>
    <source>
        <strain evidence="4">JCM 17986</strain>
    </source>
</reference>
<name>A0ABP9HA85_9ACTN</name>
<comment type="caution">
    <text evidence="3">The sequence shown here is derived from an EMBL/GenBank/DDBJ whole genome shotgun (WGS) entry which is preliminary data.</text>
</comment>
<dbReference type="PANTHER" id="PTHR21240">
    <property type="entry name" value="2-AMINO-3-CARBOXYLMUCONATE-6-SEMIALDEHYDE DECARBOXYLASE"/>
    <property type="match status" value="1"/>
</dbReference>
<dbReference type="InterPro" id="IPR032466">
    <property type="entry name" value="Metal_Hydrolase"/>
</dbReference>
<dbReference type="InterPro" id="IPR006680">
    <property type="entry name" value="Amidohydro-rel"/>
</dbReference>